<protein>
    <submittedName>
        <fullName evidence="1">Putative arylsulfatase regulatory protein</fullName>
    </submittedName>
</protein>
<dbReference type="AlphaFoldDB" id="A0A0B8P4P2"/>
<proteinExistence type="predicted"/>
<organism evidence="1 2">
    <name type="scientific">Vibrio ishigakensis</name>
    <dbReference type="NCBI Taxonomy" id="1481914"/>
    <lineage>
        <taxon>Bacteria</taxon>
        <taxon>Pseudomonadati</taxon>
        <taxon>Pseudomonadota</taxon>
        <taxon>Gammaproteobacteria</taxon>
        <taxon>Vibrionales</taxon>
        <taxon>Vibrionaceae</taxon>
        <taxon>Vibrio</taxon>
    </lineage>
</organism>
<accession>A0A0B8P4P2</accession>
<dbReference type="Proteomes" id="UP000031670">
    <property type="component" value="Unassembled WGS sequence"/>
</dbReference>
<gene>
    <name evidence="1" type="ORF">JCM19232_4153</name>
</gene>
<dbReference type="EMBL" id="BBSA01000002">
    <property type="protein sequence ID" value="GAM61211.1"/>
    <property type="molecule type" value="Genomic_DNA"/>
</dbReference>
<evidence type="ECO:0000313" key="1">
    <source>
        <dbReference type="EMBL" id="GAM61211.1"/>
    </source>
</evidence>
<sequence length="55" mass="6197">MYLISGWGNFLIAVFDEWEKQDIGKVFVQYFEANLASWIGESSQLCTSTLFAGKG</sequence>
<comment type="caution">
    <text evidence="1">The sequence shown here is derived from an EMBL/GenBank/DDBJ whole genome shotgun (WGS) entry which is preliminary data.</text>
</comment>
<name>A0A0B8P4P2_9VIBR</name>
<evidence type="ECO:0000313" key="2">
    <source>
        <dbReference type="Proteomes" id="UP000031670"/>
    </source>
</evidence>
<reference evidence="1 2" key="2">
    <citation type="submission" date="2015-01" db="EMBL/GenBank/DDBJ databases">
        <authorList>
            <consortium name="NBRP consortium"/>
            <person name="Sawabe T."/>
            <person name="Meirelles P."/>
            <person name="Feng G."/>
            <person name="Sayaka M."/>
            <person name="Hattori M."/>
            <person name="Ohkuma M."/>
        </authorList>
    </citation>
    <scope>NUCLEOTIDE SEQUENCE [LARGE SCALE GENOMIC DNA]</scope>
    <source>
        <strain evidence="1 2">JCM19232</strain>
    </source>
</reference>
<reference evidence="1 2" key="1">
    <citation type="submission" date="2015-01" db="EMBL/GenBank/DDBJ databases">
        <title>Vibrio sp. C5 JCM 19232 whole genome shotgun sequence.</title>
        <authorList>
            <person name="Sawabe T."/>
            <person name="Meirelles P."/>
            <person name="Feng G."/>
            <person name="Sayaka M."/>
            <person name="Hattori M."/>
            <person name="Ohkuma M."/>
        </authorList>
    </citation>
    <scope>NUCLEOTIDE SEQUENCE [LARGE SCALE GENOMIC DNA]</scope>
    <source>
        <strain evidence="1 2">JCM19232</strain>
    </source>
</reference>